<dbReference type="SFLD" id="SFLDS00003">
    <property type="entry name" value="Haloacid_Dehalogenase"/>
    <property type="match status" value="1"/>
</dbReference>
<organism evidence="2 3">
    <name type="scientific">Tautonia plasticadhaerens</name>
    <dbReference type="NCBI Taxonomy" id="2527974"/>
    <lineage>
        <taxon>Bacteria</taxon>
        <taxon>Pseudomonadati</taxon>
        <taxon>Planctomycetota</taxon>
        <taxon>Planctomycetia</taxon>
        <taxon>Isosphaerales</taxon>
        <taxon>Isosphaeraceae</taxon>
        <taxon>Tautonia</taxon>
    </lineage>
</organism>
<dbReference type="OrthoDB" id="264363at2"/>
<evidence type="ECO:0000313" key="2">
    <source>
        <dbReference type="EMBL" id="QDV37504.1"/>
    </source>
</evidence>
<dbReference type="EMBL" id="CP036426">
    <property type="protein sequence ID" value="QDV37504.1"/>
    <property type="molecule type" value="Genomic_DNA"/>
</dbReference>
<accession>A0A518H9H4</accession>
<dbReference type="Pfam" id="PF00702">
    <property type="entry name" value="Hydrolase"/>
    <property type="match status" value="1"/>
</dbReference>
<gene>
    <name evidence="2" type="primary">hadL</name>
    <name evidence="2" type="ORF">ElP_54440</name>
</gene>
<sequence length="231" mass="25270">MTPNRFDVITFDCYGTLVDWERGIADAFASEASRKGTTFDGPAIVSAYHRIEPEVQAGTYRSYREILAEAAHRVASAFSWDLEPDHDGFLADSLPDWPPFPDTSDALRRLAEAGFRLGILSNVDGDLLAGTLRRLPDVFDADLIVTAQAVGSYKPAPGHFEEARRRIGARRWMHAAQSDFHDIRPAGELGIPAAWVNRTRAARPSDRPSPMLEVPTLAALADALVSTDPAA</sequence>
<proteinExistence type="predicted"/>
<dbReference type="InterPro" id="IPR051540">
    <property type="entry name" value="S-2-haloacid_dehalogenase"/>
</dbReference>
<evidence type="ECO:0000313" key="3">
    <source>
        <dbReference type="Proteomes" id="UP000317835"/>
    </source>
</evidence>
<name>A0A518H9H4_9BACT</name>
<evidence type="ECO:0000256" key="1">
    <source>
        <dbReference type="ARBA" id="ARBA00022801"/>
    </source>
</evidence>
<dbReference type="SFLD" id="SFLDG01129">
    <property type="entry name" value="C1.5:_HAD__Beta-PGM__Phosphata"/>
    <property type="match status" value="1"/>
</dbReference>
<dbReference type="Gene3D" id="1.10.150.750">
    <property type="match status" value="1"/>
</dbReference>
<protein>
    <submittedName>
        <fullName evidence="2">(S)-2-haloacid dehalogenase</fullName>
        <ecNumber evidence="2">3.8.1.2</ecNumber>
    </submittedName>
</protein>
<dbReference type="Proteomes" id="UP000317835">
    <property type="component" value="Chromosome"/>
</dbReference>
<dbReference type="AlphaFoldDB" id="A0A518H9H4"/>
<dbReference type="SUPFAM" id="SSF56784">
    <property type="entry name" value="HAD-like"/>
    <property type="match status" value="1"/>
</dbReference>
<keyword evidence="3" id="KW-1185">Reference proteome</keyword>
<dbReference type="InterPro" id="IPR023214">
    <property type="entry name" value="HAD_sf"/>
</dbReference>
<dbReference type="RefSeq" id="WP_145275407.1">
    <property type="nucleotide sequence ID" value="NZ_CP036426.1"/>
</dbReference>
<dbReference type="PANTHER" id="PTHR43316:SF9">
    <property type="entry name" value="ACID DEHALOGENASE, PUTATIVE (AFU_ORTHOLOGUE AFUA_6G14460)-RELATED"/>
    <property type="match status" value="1"/>
</dbReference>
<keyword evidence="1 2" id="KW-0378">Hydrolase</keyword>
<dbReference type="PANTHER" id="PTHR43316">
    <property type="entry name" value="HYDROLASE, HALOACID DELAHOGENASE-RELATED"/>
    <property type="match status" value="1"/>
</dbReference>
<dbReference type="Gene3D" id="3.40.50.1000">
    <property type="entry name" value="HAD superfamily/HAD-like"/>
    <property type="match status" value="1"/>
</dbReference>
<dbReference type="PRINTS" id="PR00413">
    <property type="entry name" value="HADHALOGNASE"/>
</dbReference>
<dbReference type="EC" id="3.8.1.2" evidence="2"/>
<dbReference type="InterPro" id="IPR036412">
    <property type="entry name" value="HAD-like_sf"/>
</dbReference>
<dbReference type="KEGG" id="tpla:ElP_54440"/>
<reference evidence="2 3" key="1">
    <citation type="submission" date="2019-02" db="EMBL/GenBank/DDBJ databases">
        <title>Deep-cultivation of Planctomycetes and their phenomic and genomic characterization uncovers novel biology.</title>
        <authorList>
            <person name="Wiegand S."/>
            <person name="Jogler M."/>
            <person name="Boedeker C."/>
            <person name="Pinto D."/>
            <person name="Vollmers J."/>
            <person name="Rivas-Marin E."/>
            <person name="Kohn T."/>
            <person name="Peeters S.H."/>
            <person name="Heuer A."/>
            <person name="Rast P."/>
            <person name="Oberbeckmann S."/>
            <person name="Bunk B."/>
            <person name="Jeske O."/>
            <person name="Meyerdierks A."/>
            <person name="Storesund J.E."/>
            <person name="Kallscheuer N."/>
            <person name="Luecker S."/>
            <person name="Lage O.M."/>
            <person name="Pohl T."/>
            <person name="Merkel B.J."/>
            <person name="Hornburger P."/>
            <person name="Mueller R.-W."/>
            <person name="Bruemmer F."/>
            <person name="Labrenz M."/>
            <person name="Spormann A.M."/>
            <person name="Op den Camp H."/>
            <person name="Overmann J."/>
            <person name="Amann R."/>
            <person name="Jetten M.S.M."/>
            <person name="Mascher T."/>
            <person name="Medema M.H."/>
            <person name="Devos D.P."/>
            <person name="Kaster A.-K."/>
            <person name="Ovreas L."/>
            <person name="Rohde M."/>
            <person name="Galperin M.Y."/>
            <person name="Jogler C."/>
        </authorList>
    </citation>
    <scope>NUCLEOTIDE SEQUENCE [LARGE SCALE GENOMIC DNA]</scope>
    <source>
        <strain evidence="2 3">ElP</strain>
    </source>
</reference>
<dbReference type="InterPro" id="IPR006439">
    <property type="entry name" value="HAD-SF_hydro_IA"/>
</dbReference>
<dbReference type="GO" id="GO:0018784">
    <property type="term" value="F:(S)-2-haloacid dehalogenase activity"/>
    <property type="evidence" value="ECO:0007669"/>
    <property type="project" value="UniProtKB-EC"/>
</dbReference>